<evidence type="ECO:0000313" key="1">
    <source>
        <dbReference type="EMBL" id="KAG5162224.1"/>
    </source>
</evidence>
<proteinExistence type="predicted"/>
<organism evidence="1">
    <name type="scientific">Psilocybe cubensis</name>
    <name type="common">Psychedelic mushroom</name>
    <name type="synonym">Stropharia cubensis</name>
    <dbReference type="NCBI Taxonomy" id="181762"/>
    <lineage>
        <taxon>Eukaryota</taxon>
        <taxon>Fungi</taxon>
        <taxon>Dikarya</taxon>
        <taxon>Basidiomycota</taxon>
        <taxon>Agaricomycotina</taxon>
        <taxon>Agaricomycetes</taxon>
        <taxon>Agaricomycetidae</taxon>
        <taxon>Agaricales</taxon>
        <taxon>Agaricineae</taxon>
        <taxon>Strophariaceae</taxon>
        <taxon>Psilocybe</taxon>
    </lineage>
</organism>
<accession>A0A8H7XMJ4</accession>
<dbReference type="SUPFAM" id="SSF51695">
    <property type="entry name" value="PLC-like phosphodiesterases"/>
    <property type="match status" value="1"/>
</dbReference>
<name>A0A8H7XMJ4_PSICU</name>
<reference evidence="1" key="1">
    <citation type="submission" date="2021-02" db="EMBL/GenBank/DDBJ databases">
        <title>Psilocybe cubensis genome.</title>
        <authorList>
            <person name="Mckernan K.J."/>
            <person name="Crawford S."/>
            <person name="Trippe A."/>
            <person name="Kane L.T."/>
            <person name="Mclaughlin S."/>
        </authorList>
    </citation>
    <scope>NUCLEOTIDE SEQUENCE [LARGE SCALE GENOMIC DNA]</scope>
    <source>
        <strain evidence="1">MGC-MH-2018</strain>
    </source>
</reference>
<protein>
    <submittedName>
        <fullName evidence="1">Uncharacterized protein</fullName>
    </submittedName>
</protein>
<gene>
    <name evidence="1" type="ORF">JR316_012887</name>
</gene>
<dbReference type="Gene3D" id="3.20.20.190">
    <property type="entry name" value="Phosphatidylinositol (PI) phosphodiesterase"/>
    <property type="match status" value="1"/>
</dbReference>
<dbReference type="GO" id="GO:0008081">
    <property type="term" value="F:phosphoric diester hydrolase activity"/>
    <property type="evidence" value="ECO:0007669"/>
    <property type="project" value="InterPro"/>
</dbReference>
<dbReference type="EMBL" id="JAFIQS010000020">
    <property type="protein sequence ID" value="KAG5162224.1"/>
    <property type="molecule type" value="Genomic_DNA"/>
</dbReference>
<dbReference type="InterPro" id="IPR017946">
    <property type="entry name" value="PLC-like_Pdiesterase_TIM-brl"/>
</dbReference>
<dbReference type="AlphaFoldDB" id="A0A8H7XMJ4"/>
<dbReference type="GO" id="GO:0006629">
    <property type="term" value="P:lipid metabolic process"/>
    <property type="evidence" value="ECO:0007669"/>
    <property type="project" value="InterPro"/>
</dbReference>
<sequence length="454" mass="51604">MVHLLPGEVGLPEDAKYLTDLGLTDPASEVNALRRRDVEGHEGKEYSQINTPLGPLPDVIRMFGKPALEEFVQGTYGVLGHRFFPYVDEKGGVHPENSWGAARNNISYGISGAETDVVPNYTDDDVYVFHDRTGGRWTAQMVLAEYMTHEPRTELVMRAHDLERGRFGVILQNTGEFVMNIAKLAELCHQLDAHSKAQLWDLKIRVILDCRDSSAPQTIRQVMRLAKEDRDFFYIQLLNFCIKDFADLKKQVDDLGVKGQWWNELAYIISPNLDGLSVIAGVKHEELRVGLHLESNKTWVKDLADNLRTVALHAPRNGAAEDLENGTGPFKIATLADKDLHIFHADAISKALQLYWREIRPNQPTMSPSPAPTITRNNEHYASTWTDPMRIVKMDPQNRPRDYYSLQSADAARHCIDWNADYVLTDNIPNTCYQLAMHAAKFNQAHLYRNRIQF</sequence>
<comment type="caution">
    <text evidence="1">The sequence shown here is derived from an EMBL/GenBank/DDBJ whole genome shotgun (WGS) entry which is preliminary data.</text>
</comment>